<evidence type="ECO:0008006" key="3">
    <source>
        <dbReference type="Google" id="ProtNLM"/>
    </source>
</evidence>
<evidence type="ECO:0000313" key="2">
    <source>
        <dbReference type="Proteomes" id="UP000316225"/>
    </source>
</evidence>
<dbReference type="Proteomes" id="UP000316225">
    <property type="component" value="Unassembled WGS sequence"/>
</dbReference>
<keyword evidence="2" id="KW-1185">Reference proteome</keyword>
<evidence type="ECO:0000313" key="1">
    <source>
        <dbReference type="EMBL" id="TWI36981.1"/>
    </source>
</evidence>
<name>A0A562NY15_9RHOB</name>
<dbReference type="RefSeq" id="WP_145396410.1">
    <property type="nucleotide sequence ID" value="NZ_VLKU01000002.1"/>
</dbReference>
<protein>
    <recommendedName>
        <fullName evidence="3">Antibiotic ABC transporter</fullName>
    </recommendedName>
</protein>
<organism evidence="1 2">
    <name type="scientific">Paracoccus sulfuroxidans</name>
    <dbReference type="NCBI Taxonomy" id="384678"/>
    <lineage>
        <taxon>Bacteria</taxon>
        <taxon>Pseudomonadati</taxon>
        <taxon>Pseudomonadota</taxon>
        <taxon>Alphaproteobacteria</taxon>
        <taxon>Rhodobacterales</taxon>
        <taxon>Paracoccaceae</taxon>
        <taxon>Paracoccus</taxon>
    </lineage>
</organism>
<dbReference type="OrthoDB" id="7869201at2"/>
<comment type="caution">
    <text evidence="1">The sequence shown here is derived from an EMBL/GenBank/DDBJ whole genome shotgun (WGS) entry which is preliminary data.</text>
</comment>
<proteinExistence type="predicted"/>
<dbReference type="EMBL" id="VLKU01000002">
    <property type="protein sequence ID" value="TWI36981.1"/>
    <property type="molecule type" value="Genomic_DNA"/>
</dbReference>
<dbReference type="AlphaFoldDB" id="A0A562NY15"/>
<gene>
    <name evidence="1" type="ORF">IQ24_00771</name>
</gene>
<accession>A0A562NY15</accession>
<reference evidence="1 2" key="1">
    <citation type="journal article" date="2015" name="Stand. Genomic Sci.">
        <title>Genomic Encyclopedia of Bacterial and Archaeal Type Strains, Phase III: the genomes of soil and plant-associated and newly described type strains.</title>
        <authorList>
            <person name="Whitman W.B."/>
            <person name="Woyke T."/>
            <person name="Klenk H.P."/>
            <person name="Zhou Y."/>
            <person name="Lilburn T.G."/>
            <person name="Beck B.J."/>
            <person name="De Vos P."/>
            <person name="Vandamme P."/>
            <person name="Eisen J.A."/>
            <person name="Garrity G."/>
            <person name="Hugenholtz P."/>
            <person name="Kyrpides N.C."/>
        </authorList>
    </citation>
    <scope>NUCLEOTIDE SEQUENCE [LARGE SCALE GENOMIC DNA]</scope>
    <source>
        <strain evidence="1 2">CGMCC 1.5364</strain>
    </source>
</reference>
<sequence>MGLGKSNLSAITAPFVLWQQMAQVAWDSQMVIALRTAGMMGLIRQDAFEPQRMVVEKADAATEAMHAALRAASRGKRADEVMVAALAPYRRRTRANAKRLTSRKH</sequence>